<dbReference type="OMA" id="FCHIAHI"/>
<dbReference type="AlphaFoldDB" id="A0A284RD38"/>
<feature type="transmembrane region" description="Helical" evidence="1">
    <location>
        <begin position="275"/>
        <end position="293"/>
    </location>
</feature>
<accession>A0A284RD38</accession>
<keyword evidence="1" id="KW-0472">Membrane</keyword>
<name>A0A284RD38_ARMOS</name>
<reference evidence="3" key="1">
    <citation type="journal article" date="2017" name="Nat. Ecol. Evol.">
        <title>Genome expansion and lineage-specific genetic innovations in the forest pathogenic fungi Armillaria.</title>
        <authorList>
            <person name="Sipos G."/>
            <person name="Prasanna A.N."/>
            <person name="Walter M.C."/>
            <person name="O'Connor E."/>
            <person name="Balint B."/>
            <person name="Krizsan K."/>
            <person name="Kiss B."/>
            <person name="Hess J."/>
            <person name="Varga T."/>
            <person name="Slot J."/>
            <person name="Riley R."/>
            <person name="Boka B."/>
            <person name="Rigling D."/>
            <person name="Barry K."/>
            <person name="Lee J."/>
            <person name="Mihaltcheva S."/>
            <person name="LaButti K."/>
            <person name="Lipzen A."/>
            <person name="Waldron R."/>
            <person name="Moloney N.M."/>
            <person name="Sperisen C."/>
            <person name="Kredics L."/>
            <person name="Vagvoelgyi C."/>
            <person name="Patrignani A."/>
            <person name="Fitzpatrick D."/>
            <person name="Nagy I."/>
            <person name="Doyle S."/>
            <person name="Anderson J.B."/>
            <person name="Grigoriev I.V."/>
            <person name="Gueldener U."/>
            <person name="Muensterkoetter M."/>
            <person name="Nagy L.G."/>
        </authorList>
    </citation>
    <scope>NUCLEOTIDE SEQUENCE [LARGE SCALE GENOMIC DNA]</scope>
    <source>
        <strain evidence="3">C18/9</strain>
    </source>
</reference>
<gene>
    <name evidence="2" type="ORF">ARMOST_10010</name>
</gene>
<feature type="transmembrane region" description="Helical" evidence="1">
    <location>
        <begin position="245"/>
        <end position="269"/>
    </location>
</feature>
<feature type="transmembrane region" description="Helical" evidence="1">
    <location>
        <begin position="126"/>
        <end position="149"/>
    </location>
</feature>
<evidence type="ECO:0000313" key="2">
    <source>
        <dbReference type="EMBL" id="SJL06668.1"/>
    </source>
</evidence>
<dbReference type="STRING" id="47428.A0A284RD38"/>
<feature type="transmembrane region" description="Helical" evidence="1">
    <location>
        <begin position="86"/>
        <end position="105"/>
    </location>
</feature>
<evidence type="ECO:0000256" key="1">
    <source>
        <dbReference type="SAM" id="Phobius"/>
    </source>
</evidence>
<feature type="transmembrane region" description="Helical" evidence="1">
    <location>
        <begin position="49"/>
        <end position="66"/>
    </location>
</feature>
<organism evidence="2 3">
    <name type="scientific">Armillaria ostoyae</name>
    <name type="common">Armillaria root rot fungus</name>
    <dbReference type="NCBI Taxonomy" id="47428"/>
    <lineage>
        <taxon>Eukaryota</taxon>
        <taxon>Fungi</taxon>
        <taxon>Dikarya</taxon>
        <taxon>Basidiomycota</taxon>
        <taxon>Agaricomycotina</taxon>
        <taxon>Agaricomycetes</taxon>
        <taxon>Agaricomycetidae</taxon>
        <taxon>Agaricales</taxon>
        <taxon>Marasmiineae</taxon>
        <taxon>Physalacriaceae</taxon>
        <taxon>Armillaria</taxon>
    </lineage>
</organism>
<evidence type="ECO:0000313" key="3">
    <source>
        <dbReference type="Proteomes" id="UP000219338"/>
    </source>
</evidence>
<keyword evidence="1" id="KW-1133">Transmembrane helix</keyword>
<feature type="transmembrane region" description="Helical" evidence="1">
    <location>
        <begin position="16"/>
        <end position="37"/>
    </location>
</feature>
<dbReference type="Proteomes" id="UP000219338">
    <property type="component" value="Unassembled WGS sequence"/>
</dbReference>
<feature type="transmembrane region" description="Helical" evidence="1">
    <location>
        <begin position="197"/>
        <end position="224"/>
    </location>
</feature>
<dbReference type="OrthoDB" id="2896404at2759"/>
<proteinExistence type="predicted"/>
<dbReference type="EMBL" id="FUEG01000007">
    <property type="protein sequence ID" value="SJL06668.1"/>
    <property type="molecule type" value="Genomic_DNA"/>
</dbReference>
<keyword evidence="3" id="KW-1185">Reference proteome</keyword>
<protein>
    <submittedName>
        <fullName evidence="2">Uncharacterized protein</fullName>
    </submittedName>
</protein>
<sequence>MASTNQLQYDVLEFCVQAFDAILIITFVLLGITSLTAKLSSRISRSKTWYLFIGSTMFWCVAYLFLLGRQGNQEPPFGICLLQSALVYSANPVATISALGLVLEMQLHMRLNILSFSDKRLKEWQSWFLAVPPAVGVVVFFYVLGVGAAHPTAVERDPSRIFCHIAHIGSFGIGQPFVNLSNLSQHIRLTNFSSQRFIISAVTTMIPDAFVLLFSGLVAIKVCISKRRYGQALPPNGNARITVSWIIRVTALTVLLSIGNVMAITSLVMDPNTSAAGWNLALTSMPVSVFLVFGTQMDFLHIWCCRHAASRAASSKGAKDLEMATVRPSPSRMDLLHPSEDI</sequence>
<keyword evidence="1" id="KW-0812">Transmembrane</keyword>